<reference evidence="1" key="1">
    <citation type="submission" date="2020-11" db="EMBL/GenBank/DDBJ databases">
        <authorList>
            <person name="Tran Van P."/>
        </authorList>
    </citation>
    <scope>NUCLEOTIDE SEQUENCE</scope>
</reference>
<dbReference type="OrthoDB" id="354826at2759"/>
<dbReference type="FunFam" id="1.10.510.10:FF:002760">
    <property type="match status" value="1"/>
</dbReference>
<organism evidence="1">
    <name type="scientific">Cyprideis torosa</name>
    <dbReference type="NCBI Taxonomy" id="163714"/>
    <lineage>
        <taxon>Eukaryota</taxon>
        <taxon>Metazoa</taxon>
        <taxon>Ecdysozoa</taxon>
        <taxon>Arthropoda</taxon>
        <taxon>Crustacea</taxon>
        <taxon>Oligostraca</taxon>
        <taxon>Ostracoda</taxon>
        <taxon>Podocopa</taxon>
        <taxon>Podocopida</taxon>
        <taxon>Cytherocopina</taxon>
        <taxon>Cytheroidea</taxon>
        <taxon>Cytherideidae</taxon>
        <taxon>Cyprideis</taxon>
    </lineage>
</organism>
<dbReference type="Gene3D" id="1.10.510.10">
    <property type="entry name" value="Transferase(Phosphotransferase) domain 1"/>
    <property type="match status" value="1"/>
</dbReference>
<feature type="non-terminal residue" evidence="1">
    <location>
        <position position="112"/>
    </location>
</feature>
<name>A0A7R8ZWK5_9CRUS</name>
<dbReference type="PROSITE" id="PS50011">
    <property type="entry name" value="PROTEIN_KINASE_DOM"/>
    <property type="match status" value="1"/>
</dbReference>
<dbReference type="InterPro" id="IPR000719">
    <property type="entry name" value="Prot_kinase_dom"/>
</dbReference>
<dbReference type="AlphaFoldDB" id="A0A7R8ZWK5"/>
<dbReference type="PANTHER" id="PTHR24351">
    <property type="entry name" value="RIBOSOMAL PROTEIN S6 KINASE"/>
    <property type="match status" value="1"/>
</dbReference>
<dbReference type="GO" id="GO:0004674">
    <property type="term" value="F:protein serine/threonine kinase activity"/>
    <property type="evidence" value="ECO:0007669"/>
    <property type="project" value="InterPro"/>
</dbReference>
<protein>
    <submittedName>
        <fullName evidence="1">Uncharacterized protein</fullName>
    </submittedName>
</protein>
<dbReference type="InterPro" id="IPR011009">
    <property type="entry name" value="Kinase-like_dom_sf"/>
</dbReference>
<proteinExistence type="predicted"/>
<dbReference type="Pfam" id="PF00069">
    <property type="entry name" value="Pkinase"/>
    <property type="match status" value="1"/>
</dbReference>
<evidence type="ECO:0000313" key="1">
    <source>
        <dbReference type="EMBL" id="CAD7234613.1"/>
    </source>
</evidence>
<feature type="non-terminal residue" evidence="1">
    <location>
        <position position="1"/>
    </location>
</feature>
<gene>
    <name evidence="1" type="ORF">CTOB1V02_LOCUS12429</name>
</gene>
<sequence>LQIIRYEPYGKSVDWWAYGVLLYELLVGQPPFDGEDEEELFAAITDHSVTYPKNMSRESREICKGFMTKDPRRRLGCGASGEEDVRSHPFFRRIDWEKIENREVQPPFKPKI</sequence>
<dbReference type="GO" id="GO:0005524">
    <property type="term" value="F:ATP binding"/>
    <property type="evidence" value="ECO:0007669"/>
    <property type="project" value="InterPro"/>
</dbReference>
<dbReference type="PROSITE" id="PS51285">
    <property type="entry name" value="AGC_KINASE_CTER"/>
    <property type="match status" value="1"/>
</dbReference>
<dbReference type="EMBL" id="OB669256">
    <property type="protein sequence ID" value="CAD7234613.1"/>
    <property type="molecule type" value="Genomic_DNA"/>
</dbReference>
<accession>A0A7R8ZWK5</accession>
<dbReference type="SUPFAM" id="SSF56112">
    <property type="entry name" value="Protein kinase-like (PK-like)"/>
    <property type="match status" value="1"/>
</dbReference>
<dbReference type="InterPro" id="IPR000961">
    <property type="entry name" value="AGC-kinase_C"/>
</dbReference>